<evidence type="ECO:0000313" key="1">
    <source>
        <dbReference type="EMBL" id="KAJ5181935.1"/>
    </source>
</evidence>
<dbReference type="AlphaFoldDB" id="A0A9W9IRV6"/>
<gene>
    <name evidence="1" type="ORF">N7449_012082</name>
</gene>
<dbReference type="EMBL" id="JAPQKQ010000009">
    <property type="protein sequence ID" value="KAJ5181935.1"/>
    <property type="molecule type" value="Genomic_DNA"/>
</dbReference>
<evidence type="ECO:0000313" key="2">
    <source>
        <dbReference type="Proteomes" id="UP001150942"/>
    </source>
</evidence>
<comment type="caution">
    <text evidence="1">The sequence shown here is derived from an EMBL/GenBank/DDBJ whole genome shotgun (WGS) entry which is preliminary data.</text>
</comment>
<proteinExistence type="predicted"/>
<protein>
    <submittedName>
        <fullName evidence="1">Uncharacterized protein</fullName>
    </submittedName>
</protein>
<keyword evidence="2" id="KW-1185">Reference proteome</keyword>
<reference evidence="1" key="1">
    <citation type="submission" date="2022-11" db="EMBL/GenBank/DDBJ databases">
        <authorList>
            <person name="Petersen C."/>
        </authorList>
    </citation>
    <scope>NUCLEOTIDE SEQUENCE</scope>
    <source>
        <strain evidence="1">IBT 20477</strain>
    </source>
</reference>
<accession>A0A9W9IRV6</accession>
<name>A0A9W9IRV6_9EURO</name>
<sequence length="74" mass="8217">MTVLGLVMTKSFNRTPTAILAATLIHHLHYFHFAIQLLTAVVPLVNSGISQEILNHASHKMPRSRWINGCQLVG</sequence>
<organism evidence="1 2">
    <name type="scientific">Penicillium cf. viridicatum</name>
    <dbReference type="NCBI Taxonomy" id="2972119"/>
    <lineage>
        <taxon>Eukaryota</taxon>
        <taxon>Fungi</taxon>
        <taxon>Dikarya</taxon>
        <taxon>Ascomycota</taxon>
        <taxon>Pezizomycotina</taxon>
        <taxon>Eurotiomycetes</taxon>
        <taxon>Eurotiomycetidae</taxon>
        <taxon>Eurotiales</taxon>
        <taxon>Aspergillaceae</taxon>
        <taxon>Penicillium</taxon>
    </lineage>
</organism>
<reference evidence="1" key="2">
    <citation type="journal article" date="2023" name="IMA Fungus">
        <title>Comparative genomic study of the Penicillium genus elucidates a diverse pangenome and 15 lateral gene transfer events.</title>
        <authorList>
            <person name="Petersen C."/>
            <person name="Sorensen T."/>
            <person name="Nielsen M.R."/>
            <person name="Sondergaard T.E."/>
            <person name="Sorensen J.L."/>
            <person name="Fitzpatrick D.A."/>
            <person name="Frisvad J.C."/>
            <person name="Nielsen K.L."/>
        </authorList>
    </citation>
    <scope>NUCLEOTIDE SEQUENCE</scope>
    <source>
        <strain evidence="1">IBT 20477</strain>
    </source>
</reference>
<dbReference type="Proteomes" id="UP001150942">
    <property type="component" value="Unassembled WGS sequence"/>
</dbReference>